<dbReference type="InterPro" id="IPR050918">
    <property type="entry name" value="CNF-like_PLA2_Inhibitor"/>
</dbReference>
<dbReference type="Pfam" id="PF00021">
    <property type="entry name" value="UPAR_LY6"/>
    <property type="match status" value="2"/>
</dbReference>
<accession>A0AAV7Q087</accession>
<feature type="domain" description="UPAR/Ly6" evidence="4">
    <location>
        <begin position="19"/>
        <end position="101"/>
    </location>
</feature>
<dbReference type="Proteomes" id="UP001066276">
    <property type="component" value="Chromosome 7"/>
</dbReference>
<keyword evidence="2" id="KW-0964">Secreted</keyword>
<evidence type="ECO:0000313" key="5">
    <source>
        <dbReference type="EMBL" id="KAJ1132767.1"/>
    </source>
</evidence>
<gene>
    <name evidence="5" type="ORF">NDU88_011070</name>
</gene>
<organism evidence="5 6">
    <name type="scientific">Pleurodeles waltl</name>
    <name type="common">Iberian ribbed newt</name>
    <dbReference type="NCBI Taxonomy" id="8319"/>
    <lineage>
        <taxon>Eukaryota</taxon>
        <taxon>Metazoa</taxon>
        <taxon>Chordata</taxon>
        <taxon>Craniata</taxon>
        <taxon>Vertebrata</taxon>
        <taxon>Euteleostomi</taxon>
        <taxon>Amphibia</taxon>
        <taxon>Batrachia</taxon>
        <taxon>Caudata</taxon>
        <taxon>Salamandroidea</taxon>
        <taxon>Salamandridae</taxon>
        <taxon>Pleurodelinae</taxon>
        <taxon>Pleurodeles</taxon>
    </lineage>
</organism>
<dbReference type="AlphaFoldDB" id="A0AAV7Q087"/>
<evidence type="ECO:0000259" key="4">
    <source>
        <dbReference type="Pfam" id="PF00021"/>
    </source>
</evidence>
<feature type="signal peptide" evidence="3">
    <location>
        <begin position="1"/>
        <end position="19"/>
    </location>
</feature>
<dbReference type="PANTHER" id="PTHR20914:SF9">
    <property type="entry name" value="COILED, ISOFORM A"/>
    <property type="match status" value="1"/>
</dbReference>
<keyword evidence="3" id="KW-0732">Signal</keyword>
<evidence type="ECO:0000256" key="2">
    <source>
        <dbReference type="ARBA" id="ARBA00022525"/>
    </source>
</evidence>
<feature type="chain" id="PRO_5043518573" description="UPAR/Ly6 domain-containing protein" evidence="3">
    <location>
        <begin position="20"/>
        <end position="251"/>
    </location>
</feature>
<reference evidence="5" key="1">
    <citation type="journal article" date="2022" name="bioRxiv">
        <title>Sequencing and chromosome-scale assembly of the giantPleurodeles waltlgenome.</title>
        <authorList>
            <person name="Brown T."/>
            <person name="Elewa A."/>
            <person name="Iarovenko S."/>
            <person name="Subramanian E."/>
            <person name="Araus A.J."/>
            <person name="Petzold A."/>
            <person name="Susuki M."/>
            <person name="Suzuki K.-i.T."/>
            <person name="Hayashi T."/>
            <person name="Toyoda A."/>
            <person name="Oliveira C."/>
            <person name="Osipova E."/>
            <person name="Leigh N.D."/>
            <person name="Simon A."/>
            <person name="Yun M.H."/>
        </authorList>
    </citation>
    <scope>NUCLEOTIDE SEQUENCE</scope>
    <source>
        <strain evidence="5">20211129_DDA</strain>
        <tissue evidence="5">Liver</tissue>
    </source>
</reference>
<protein>
    <recommendedName>
        <fullName evidence="4">UPAR/Ly6 domain-containing protein</fullName>
    </recommendedName>
</protein>
<dbReference type="GO" id="GO:0005576">
    <property type="term" value="C:extracellular region"/>
    <property type="evidence" value="ECO:0007669"/>
    <property type="project" value="UniProtKB-SubCell"/>
</dbReference>
<keyword evidence="6" id="KW-1185">Reference proteome</keyword>
<dbReference type="InterPro" id="IPR016054">
    <property type="entry name" value="LY6_UPA_recep-like"/>
</dbReference>
<dbReference type="EMBL" id="JANPWB010000011">
    <property type="protein sequence ID" value="KAJ1132767.1"/>
    <property type="molecule type" value="Genomic_DNA"/>
</dbReference>
<dbReference type="SUPFAM" id="SSF57302">
    <property type="entry name" value="Snake toxin-like"/>
    <property type="match status" value="2"/>
</dbReference>
<comment type="caution">
    <text evidence="5">The sequence shown here is derived from an EMBL/GenBank/DDBJ whole genome shotgun (WGS) entry which is preliminary data.</text>
</comment>
<dbReference type="Gene3D" id="2.10.60.10">
    <property type="entry name" value="CD59"/>
    <property type="match status" value="2"/>
</dbReference>
<evidence type="ECO:0000256" key="1">
    <source>
        <dbReference type="ARBA" id="ARBA00004613"/>
    </source>
</evidence>
<dbReference type="CDD" id="cd23572">
    <property type="entry name" value="TFP_LU_ECD_PINLYP_rpt2"/>
    <property type="match status" value="1"/>
</dbReference>
<evidence type="ECO:0000256" key="3">
    <source>
        <dbReference type="SAM" id="SignalP"/>
    </source>
</evidence>
<evidence type="ECO:0000313" key="6">
    <source>
        <dbReference type="Proteomes" id="UP001066276"/>
    </source>
</evidence>
<dbReference type="InterPro" id="IPR045860">
    <property type="entry name" value="Snake_toxin-like_sf"/>
</dbReference>
<comment type="subcellular location">
    <subcellularLocation>
        <location evidence="1">Secreted</location>
    </subcellularLocation>
</comment>
<feature type="domain" description="UPAR/Ly6" evidence="4">
    <location>
        <begin position="112"/>
        <end position="169"/>
    </location>
</feature>
<dbReference type="PANTHER" id="PTHR20914">
    <property type="entry name" value="LY6/PLAUR DOMAIN-CONTAINING PROTEIN 8"/>
    <property type="match status" value="1"/>
</dbReference>
<sequence length="251" mass="27044">MAALLAACLLAVLLPGGKAISCQVCRNTTGLSCTGTVTPCASPYDTCIGHYAESTEGGHVVASNFQISCGESKSCNAMYSINSDGAYTMSGSTCCKTDGCTPTIPFNITKNRLSCPVCFAENSTSCDSRNHTMQCSGLENKCLWYTVETTTGSRNTQVTLRGCATESFCAIGYWQCIEHDASVVAYLQEQVTGSAYRELVMQVLCTGLQKQVTGSAYREREMQVLYISLQEQVTGSAYRERVMQQLSTGLQ</sequence>
<proteinExistence type="predicted"/>
<name>A0AAV7Q087_PLEWA</name>